<dbReference type="InterPro" id="IPR052775">
    <property type="entry name" value="IUN_hydrolase"/>
</dbReference>
<comment type="caution">
    <text evidence="2">The sequence shown here is derived from an EMBL/GenBank/DDBJ whole genome shotgun (WGS) entry which is preliminary data.</text>
</comment>
<proteinExistence type="predicted"/>
<dbReference type="PANTHER" id="PTHR46190:SF1">
    <property type="entry name" value="SI:CH211-201H21.5"/>
    <property type="match status" value="1"/>
</dbReference>
<dbReference type="EMBL" id="JARACI010000113">
    <property type="protein sequence ID" value="MDD9204939.1"/>
    <property type="molecule type" value="Genomic_DNA"/>
</dbReference>
<organism evidence="2 3">
    <name type="scientific">Georgenia halotolerans</name>
    <dbReference type="NCBI Taxonomy" id="3028317"/>
    <lineage>
        <taxon>Bacteria</taxon>
        <taxon>Bacillati</taxon>
        <taxon>Actinomycetota</taxon>
        <taxon>Actinomycetes</taxon>
        <taxon>Micrococcales</taxon>
        <taxon>Bogoriellaceae</taxon>
        <taxon>Georgenia</taxon>
    </lineage>
</organism>
<feature type="domain" description="Inosine/uridine-preferring nucleoside hydrolase" evidence="1">
    <location>
        <begin position="4"/>
        <end position="63"/>
    </location>
</feature>
<dbReference type="GO" id="GO:0016787">
    <property type="term" value="F:hydrolase activity"/>
    <property type="evidence" value="ECO:0007669"/>
    <property type="project" value="UniProtKB-KW"/>
</dbReference>
<dbReference type="InterPro" id="IPR036452">
    <property type="entry name" value="Ribo_hydro-like"/>
</dbReference>
<evidence type="ECO:0000313" key="3">
    <source>
        <dbReference type="Proteomes" id="UP001165561"/>
    </source>
</evidence>
<accession>A0ABT5TUJ2</accession>
<feature type="non-terminal residue" evidence="2">
    <location>
        <position position="63"/>
    </location>
</feature>
<keyword evidence="3" id="KW-1185">Reference proteome</keyword>
<dbReference type="InterPro" id="IPR001910">
    <property type="entry name" value="Inosine/uridine_hydrolase_dom"/>
</dbReference>
<name>A0ABT5TUJ2_9MICO</name>
<dbReference type="PANTHER" id="PTHR46190">
    <property type="entry name" value="SI:CH211-201H21.5-RELATED"/>
    <property type="match status" value="1"/>
</dbReference>
<dbReference type="SUPFAM" id="SSF53590">
    <property type="entry name" value="Nucleoside hydrolase"/>
    <property type="match status" value="1"/>
</dbReference>
<evidence type="ECO:0000313" key="2">
    <source>
        <dbReference type="EMBL" id="MDD9204939.1"/>
    </source>
</evidence>
<keyword evidence="2" id="KW-0378">Hydrolase</keyword>
<reference evidence="2" key="1">
    <citation type="submission" date="2023-02" db="EMBL/GenBank/DDBJ databases">
        <title>Georgenia sp.10Sc9-8, isolated from a soil sample collected from the Taklamakan desert.</title>
        <authorList>
            <person name="Liu S."/>
        </authorList>
    </citation>
    <scope>NUCLEOTIDE SEQUENCE</scope>
    <source>
        <strain evidence="2">10Sc9-8</strain>
    </source>
</reference>
<dbReference type="Pfam" id="PF01156">
    <property type="entry name" value="IU_nuc_hydro"/>
    <property type="match status" value="1"/>
</dbReference>
<dbReference type="Proteomes" id="UP001165561">
    <property type="component" value="Unassembled WGS sequence"/>
</dbReference>
<evidence type="ECO:0000259" key="1">
    <source>
        <dbReference type="Pfam" id="PF01156"/>
    </source>
</evidence>
<gene>
    <name evidence="2" type="ORF">PU560_00500</name>
</gene>
<protein>
    <submittedName>
        <fullName evidence="2">Nucleoside hydrolase</fullName>
    </submittedName>
</protein>
<sequence length="63" mass="6662">MRDVVLDVDTGTDDALALLYALRSPTLRVRAVTCVSGNVPLDRVVANTRRVLGVLGADDVPVA</sequence>
<dbReference type="Gene3D" id="3.90.245.10">
    <property type="entry name" value="Ribonucleoside hydrolase-like"/>
    <property type="match status" value="1"/>
</dbReference>